<evidence type="ECO:0000256" key="1">
    <source>
        <dbReference type="ARBA" id="ARBA00007812"/>
    </source>
</evidence>
<evidence type="ECO:0000259" key="6">
    <source>
        <dbReference type="Pfam" id="PF02776"/>
    </source>
</evidence>
<dbReference type="InterPro" id="IPR012001">
    <property type="entry name" value="Thiamin_PyroP_enz_TPP-bd_dom"/>
</dbReference>
<organism evidence="7 8">
    <name type="scientific">Leptospira fletcheri</name>
    <dbReference type="NCBI Taxonomy" id="2484981"/>
    <lineage>
        <taxon>Bacteria</taxon>
        <taxon>Pseudomonadati</taxon>
        <taxon>Spirochaetota</taxon>
        <taxon>Spirochaetia</taxon>
        <taxon>Leptospirales</taxon>
        <taxon>Leptospiraceae</taxon>
        <taxon>Leptospira</taxon>
    </lineage>
</organism>
<dbReference type="PANTHER" id="PTHR18968">
    <property type="entry name" value="THIAMINE PYROPHOSPHATE ENZYMES"/>
    <property type="match status" value="1"/>
</dbReference>
<feature type="domain" description="Thiamine pyrophosphate enzyme N-terminal TPP-binding" evidence="6">
    <location>
        <begin position="5"/>
        <end position="120"/>
    </location>
</feature>
<dbReference type="Proteomes" id="UP000298458">
    <property type="component" value="Unassembled WGS sequence"/>
</dbReference>
<evidence type="ECO:0000259" key="4">
    <source>
        <dbReference type="Pfam" id="PF00205"/>
    </source>
</evidence>
<name>A0A4R9GG48_9LEPT</name>
<proteinExistence type="inferred from homology"/>
<dbReference type="GO" id="GO:0030976">
    <property type="term" value="F:thiamine pyrophosphate binding"/>
    <property type="evidence" value="ECO:0007669"/>
    <property type="project" value="InterPro"/>
</dbReference>
<protein>
    <submittedName>
        <fullName evidence="7">Thiamine pyrophosphate-binding protein</fullName>
    </submittedName>
</protein>
<dbReference type="Pfam" id="PF02776">
    <property type="entry name" value="TPP_enzyme_N"/>
    <property type="match status" value="1"/>
</dbReference>
<dbReference type="GO" id="GO:0005948">
    <property type="term" value="C:acetolactate synthase complex"/>
    <property type="evidence" value="ECO:0007669"/>
    <property type="project" value="TreeGrafter"/>
</dbReference>
<evidence type="ECO:0000313" key="8">
    <source>
        <dbReference type="Proteomes" id="UP000298458"/>
    </source>
</evidence>
<dbReference type="SUPFAM" id="SSF52518">
    <property type="entry name" value="Thiamin diphosphate-binding fold (THDP-binding)"/>
    <property type="match status" value="2"/>
</dbReference>
<dbReference type="EMBL" id="RQET01000007">
    <property type="protein sequence ID" value="TGK10183.1"/>
    <property type="molecule type" value="Genomic_DNA"/>
</dbReference>
<feature type="domain" description="Thiamine pyrophosphate enzyme TPP-binding" evidence="5">
    <location>
        <begin position="390"/>
        <end position="537"/>
    </location>
</feature>
<dbReference type="GO" id="GO:0050660">
    <property type="term" value="F:flavin adenine dinucleotide binding"/>
    <property type="evidence" value="ECO:0007669"/>
    <property type="project" value="TreeGrafter"/>
</dbReference>
<evidence type="ECO:0000313" key="7">
    <source>
        <dbReference type="EMBL" id="TGK10183.1"/>
    </source>
</evidence>
<dbReference type="GO" id="GO:0009097">
    <property type="term" value="P:isoleucine biosynthetic process"/>
    <property type="evidence" value="ECO:0007669"/>
    <property type="project" value="TreeGrafter"/>
</dbReference>
<dbReference type="AlphaFoldDB" id="A0A4R9GG48"/>
<keyword evidence="8" id="KW-1185">Reference proteome</keyword>
<dbReference type="CDD" id="cd00568">
    <property type="entry name" value="TPP_enzymes"/>
    <property type="match status" value="1"/>
</dbReference>
<dbReference type="PANTHER" id="PTHR18968:SF13">
    <property type="entry name" value="ACETOLACTATE SYNTHASE CATALYTIC SUBUNIT, MITOCHONDRIAL"/>
    <property type="match status" value="1"/>
</dbReference>
<dbReference type="OrthoDB" id="4494979at2"/>
<feature type="domain" description="Thiamine pyrophosphate enzyme central" evidence="4">
    <location>
        <begin position="192"/>
        <end position="325"/>
    </location>
</feature>
<reference evidence="7" key="1">
    <citation type="journal article" date="2019" name="PLoS Negl. Trop. Dis.">
        <title>Revisiting the worldwide diversity of Leptospira species in the environment.</title>
        <authorList>
            <person name="Vincent A.T."/>
            <person name="Schiettekatte O."/>
            <person name="Bourhy P."/>
            <person name="Veyrier F.J."/>
            <person name="Picardeau M."/>
        </authorList>
    </citation>
    <scope>NUCLEOTIDE SEQUENCE [LARGE SCALE GENOMIC DNA]</scope>
    <source>
        <strain evidence="7">SSW15</strain>
    </source>
</reference>
<dbReference type="RefSeq" id="WP_135768070.1">
    <property type="nucleotide sequence ID" value="NZ_RQET01000007.1"/>
</dbReference>
<evidence type="ECO:0000256" key="2">
    <source>
        <dbReference type="ARBA" id="ARBA00023052"/>
    </source>
</evidence>
<comment type="similarity">
    <text evidence="1 3">Belongs to the TPP enzyme family.</text>
</comment>
<dbReference type="GO" id="GO:0003984">
    <property type="term" value="F:acetolactate synthase activity"/>
    <property type="evidence" value="ECO:0007669"/>
    <property type="project" value="TreeGrafter"/>
</dbReference>
<dbReference type="Pfam" id="PF02775">
    <property type="entry name" value="TPP_enzyme_C"/>
    <property type="match status" value="1"/>
</dbReference>
<keyword evidence="2 3" id="KW-0786">Thiamine pyrophosphate</keyword>
<dbReference type="InterPro" id="IPR045229">
    <property type="entry name" value="TPP_enz"/>
</dbReference>
<dbReference type="GO" id="GO:0000287">
    <property type="term" value="F:magnesium ion binding"/>
    <property type="evidence" value="ECO:0007669"/>
    <property type="project" value="InterPro"/>
</dbReference>
<sequence>MKKSGASLAVFALEQIGVKFTFGIPGVHNTELYDELSGSKTIRPILVTHECGAAFMADAVSRTSDSIGTLLIVPAAGMTHAMSGIGEAFLDGIPMLIISGGVRTDTGKKYQLHQIDQMEILKGITKKSYRISEHKDIIPTIYEAYEVATTDECGPVFVEIPVNIQLFRGEVYSMPPFERKFRGTAEVHGAKIEKACSLLKFSKSPGIFVGWGGRDAGEELVRISELLNAPVATTLQGLSVFPASHPNHTGMGFGPYSVPAGEAAFSECDCLLAVGTRFSEIPTGSFGMKVPKNLIHIDINPEVFSKNYPAEVEIEGDSKTVLSALIGELEKEKGFPRKDIRLTKLIRDKKAEYAKEWMSHLVENRINPYLFFEELRRQMADPDLLVVDDGNHTFLAEELFPVNRSKTFLSPTDFNSMGYCVPAAIGAKMANPKRKVAGIAGDGAFLMTGMELLTASVYSLGVVIFVFYDGELSQISQGQEIPYGRKTCTVLGGIELEGIAKAAGTSYLVLRENERIEKTIREAFRLADSGFPVIVDVKIDYSKRTRFTKGVVKVNLGRFPLTEKFRFIGRALLRKITG</sequence>
<dbReference type="SUPFAM" id="SSF52467">
    <property type="entry name" value="DHS-like NAD/FAD-binding domain"/>
    <property type="match status" value="1"/>
</dbReference>
<dbReference type="Gene3D" id="3.40.50.1220">
    <property type="entry name" value="TPP-binding domain"/>
    <property type="match status" value="1"/>
</dbReference>
<dbReference type="Gene3D" id="3.40.50.970">
    <property type="match status" value="2"/>
</dbReference>
<dbReference type="Pfam" id="PF00205">
    <property type="entry name" value="TPP_enzyme_M"/>
    <property type="match status" value="1"/>
</dbReference>
<evidence type="ECO:0000256" key="3">
    <source>
        <dbReference type="RuleBase" id="RU362132"/>
    </source>
</evidence>
<accession>A0A4R9GG48</accession>
<gene>
    <name evidence="7" type="ORF">EHO60_10060</name>
</gene>
<dbReference type="InterPro" id="IPR029035">
    <property type="entry name" value="DHS-like_NAD/FAD-binding_dom"/>
</dbReference>
<comment type="caution">
    <text evidence="7">The sequence shown here is derived from an EMBL/GenBank/DDBJ whole genome shotgun (WGS) entry which is preliminary data.</text>
</comment>
<evidence type="ECO:0000259" key="5">
    <source>
        <dbReference type="Pfam" id="PF02775"/>
    </source>
</evidence>
<dbReference type="InterPro" id="IPR011766">
    <property type="entry name" value="TPP_enzyme_TPP-bd"/>
</dbReference>
<dbReference type="GO" id="GO:0009099">
    <property type="term" value="P:L-valine biosynthetic process"/>
    <property type="evidence" value="ECO:0007669"/>
    <property type="project" value="TreeGrafter"/>
</dbReference>
<dbReference type="InterPro" id="IPR029061">
    <property type="entry name" value="THDP-binding"/>
</dbReference>
<dbReference type="InterPro" id="IPR012000">
    <property type="entry name" value="Thiamin_PyroP_enz_cen_dom"/>
</dbReference>
<dbReference type="CDD" id="cd07035">
    <property type="entry name" value="TPP_PYR_POX_like"/>
    <property type="match status" value="1"/>
</dbReference>